<dbReference type="EMBL" id="JBBNAG010000013">
    <property type="protein sequence ID" value="KAK9082934.1"/>
    <property type="molecule type" value="Genomic_DNA"/>
</dbReference>
<protein>
    <submittedName>
        <fullName evidence="1">Uncharacterized protein</fullName>
    </submittedName>
</protein>
<keyword evidence="2" id="KW-1185">Reference proteome</keyword>
<accession>A0AAP0HDI1</accession>
<evidence type="ECO:0000313" key="1">
    <source>
        <dbReference type="EMBL" id="KAK9082934.1"/>
    </source>
</evidence>
<comment type="caution">
    <text evidence="1">The sequence shown here is derived from an EMBL/GenBank/DDBJ whole genome shotgun (WGS) entry which is preliminary data.</text>
</comment>
<sequence>MSPSSDVLGADHIKMAGKNIGAVMNISHGGPTGKCKNCCFINININSNDQGINNSIVLGSEVRMRDSGVHLCLRDLDMKNVSFKKKKKLKKKKIIKESCTYINFMFTYGHNICKRPVATLLRRSTLGDRRVSLEKSDFSLRVRILILCLAMCQRFAYRLYGAGHGTDGNDKVKIESSNLPAL</sequence>
<dbReference type="Proteomes" id="UP001419268">
    <property type="component" value="Unassembled WGS sequence"/>
</dbReference>
<evidence type="ECO:0000313" key="2">
    <source>
        <dbReference type="Proteomes" id="UP001419268"/>
    </source>
</evidence>
<gene>
    <name evidence="1" type="ORF">Scep_029405</name>
</gene>
<organism evidence="1 2">
    <name type="scientific">Stephania cephalantha</name>
    <dbReference type="NCBI Taxonomy" id="152367"/>
    <lineage>
        <taxon>Eukaryota</taxon>
        <taxon>Viridiplantae</taxon>
        <taxon>Streptophyta</taxon>
        <taxon>Embryophyta</taxon>
        <taxon>Tracheophyta</taxon>
        <taxon>Spermatophyta</taxon>
        <taxon>Magnoliopsida</taxon>
        <taxon>Ranunculales</taxon>
        <taxon>Menispermaceae</taxon>
        <taxon>Menispermoideae</taxon>
        <taxon>Cissampelideae</taxon>
        <taxon>Stephania</taxon>
    </lineage>
</organism>
<reference evidence="1 2" key="1">
    <citation type="submission" date="2024-01" db="EMBL/GenBank/DDBJ databases">
        <title>Genome assemblies of Stephania.</title>
        <authorList>
            <person name="Yang L."/>
        </authorList>
    </citation>
    <scope>NUCLEOTIDE SEQUENCE [LARGE SCALE GENOMIC DNA]</scope>
    <source>
        <strain evidence="1">JXDWG</strain>
        <tissue evidence="1">Leaf</tissue>
    </source>
</reference>
<proteinExistence type="predicted"/>
<dbReference type="AlphaFoldDB" id="A0AAP0HDI1"/>
<name>A0AAP0HDI1_9MAGN</name>